<sequence length="73" mass="8530">MAVNRIYLELTIQGDVKLDQCLQLNTYELSSLVSYVKNALVRNLHKRLKRAGIMQDDLTQVERRYKCSQCNKV</sequence>
<protein>
    <submittedName>
        <fullName evidence="1">Uncharacterized protein</fullName>
    </submittedName>
</protein>
<evidence type="ECO:0000313" key="1">
    <source>
        <dbReference type="EMBL" id="KAI1721017.1"/>
    </source>
</evidence>
<dbReference type="Proteomes" id="UP001201812">
    <property type="component" value="Unassembled WGS sequence"/>
</dbReference>
<dbReference type="EMBL" id="JAKKPZ010000005">
    <property type="protein sequence ID" value="KAI1721017.1"/>
    <property type="molecule type" value="Genomic_DNA"/>
</dbReference>
<name>A0AAD4RAW7_9BILA</name>
<dbReference type="AlphaFoldDB" id="A0AAD4RAW7"/>
<organism evidence="1 2">
    <name type="scientific">Ditylenchus destructor</name>
    <dbReference type="NCBI Taxonomy" id="166010"/>
    <lineage>
        <taxon>Eukaryota</taxon>
        <taxon>Metazoa</taxon>
        <taxon>Ecdysozoa</taxon>
        <taxon>Nematoda</taxon>
        <taxon>Chromadorea</taxon>
        <taxon>Rhabditida</taxon>
        <taxon>Tylenchina</taxon>
        <taxon>Tylenchomorpha</taxon>
        <taxon>Sphaerularioidea</taxon>
        <taxon>Anguinidae</taxon>
        <taxon>Anguininae</taxon>
        <taxon>Ditylenchus</taxon>
    </lineage>
</organism>
<comment type="caution">
    <text evidence="1">The sequence shown here is derived from an EMBL/GenBank/DDBJ whole genome shotgun (WGS) entry which is preliminary data.</text>
</comment>
<evidence type="ECO:0000313" key="2">
    <source>
        <dbReference type="Proteomes" id="UP001201812"/>
    </source>
</evidence>
<proteinExistence type="predicted"/>
<keyword evidence="2" id="KW-1185">Reference proteome</keyword>
<reference evidence="1" key="1">
    <citation type="submission" date="2022-01" db="EMBL/GenBank/DDBJ databases">
        <title>Genome Sequence Resource for Two Populations of Ditylenchus destructor, the Migratory Endoparasitic Phytonematode.</title>
        <authorList>
            <person name="Zhang H."/>
            <person name="Lin R."/>
            <person name="Xie B."/>
        </authorList>
    </citation>
    <scope>NUCLEOTIDE SEQUENCE</scope>
    <source>
        <strain evidence="1">BazhouSP</strain>
    </source>
</reference>
<accession>A0AAD4RAW7</accession>
<gene>
    <name evidence="1" type="ORF">DdX_05270</name>
</gene>